<accession>A0A0P1AXN8</accession>
<keyword evidence="2" id="KW-1185">Reference proteome</keyword>
<protein>
    <submittedName>
        <fullName evidence="1">Uncharacterized protein</fullName>
    </submittedName>
</protein>
<organism evidence="1 2">
    <name type="scientific">Plasmopara halstedii</name>
    <name type="common">Downy mildew of sunflower</name>
    <dbReference type="NCBI Taxonomy" id="4781"/>
    <lineage>
        <taxon>Eukaryota</taxon>
        <taxon>Sar</taxon>
        <taxon>Stramenopiles</taxon>
        <taxon>Oomycota</taxon>
        <taxon>Peronosporomycetes</taxon>
        <taxon>Peronosporales</taxon>
        <taxon>Peronosporaceae</taxon>
        <taxon>Plasmopara</taxon>
    </lineage>
</organism>
<dbReference type="AlphaFoldDB" id="A0A0P1AXN8"/>
<dbReference type="RefSeq" id="XP_024583561.1">
    <property type="nucleotide sequence ID" value="XM_024718132.1"/>
</dbReference>
<evidence type="ECO:0000313" key="2">
    <source>
        <dbReference type="Proteomes" id="UP000054928"/>
    </source>
</evidence>
<dbReference type="GeneID" id="36398896"/>
<evidence type="ECO:0000313" key="1">
    <source>
        <dbReference type="EMBL" id="CEG47192.1"/>
    </source>
</evidence>
<dbReference type="Proteomes" id="UP000054928">
    <property type="component" value="Unassembled WGS sequence"/>
</dbReference>
<reference evidence="2" key="1">
    <citation type="submission" date="2014-09" db="EMBL/GenBank/DDBJ databases">
        <authorList>
            <person name="Sharma Rahul"/>
            <person name="Thines Marco"/>
        </authorList>
    </citation>
    <scope>NUCLEOTIDE SEQUENCE [LARGE SCALE GENOMIC DNA]</scope>
</reference>
<name>A0A0P1AXN8_PLAHL</name>
<proteinExistence type="predicted"/>
<dbReference type="EMBL" id="CCYD01002371">
    <property type="protein sequence ID" value="CEG47192.1"/>
    <property type="molecule type" value="Genomic_DNA"/>
</dbReference>
<sequence length="193" mass="21827">MDYIAISKEDEAAKALADRIQGSLLTRKQNLNVFKGLKLRGEGAEGDVPVVRISSDKEKPHVQELSYKQEELNEPHNDLRPASKEETEVYKLFISDNVDKVTKDLFTSDAFRSWSKHVADAFPDDRKLGADLMVSALAKHRMDKLEDFIPTTEAVDGKLAFANISKKRYSSTSPLLRILRIHRLLPLLLKAHT</sequence>